<evidence type="ECO:0000313" key="3">
    <source>
        <dbReference type="Proteomes" id="UP001300096"/>
    </source>
</evidence>
<sequence length="129" mass="14425">MNDVPQRDVPKRVRVTADLPPRRPAALTRGIALPGAPADEADAVYARALLRSQLRLALGTIAGFVLVVVAMALAIALIPEMDRMTLWDVPLSWLLQAYAFYPVILVFAILYARTAARNERRYRALRDRE</sequence>
<accession>A0ABT0FCR0</accession>
<reference evidence="2 3" key="1">
    <citation type="submission" date="2021-06" db="EMBL/GenBank/DDBJ databases">
        <title>Genome-based taxonomic framework of Microbacterium strains isolated from marine environment, the description of four new species and reclassification of four preexisting species.</title>
        <authorList>
            <person name="Lee S.D."/>
            <person name="Kim S.-M."/>
            <person name="Byeon Y.-S."/>
            <person name="Yang H.L."/>
            <person name="Kim I.S."/>
        </authorList>
    </citation>
    <scope>NUCLEOTIDE SEQUENCE [LARGE SCALE GENOMIC DNA]</scope>
    <source>
        <strain evidence="2 3">SSW1-49</strain>
    </source>
</reference>
<dbReference type="Proteomes" id="UP001300096">
    <property type="component" value="Unassembled WGS sequence"/>
</dbReference>
<evidence type="ECO:0000313" key="2">
    <source>
        <dbReference type="EMBL" id="MCK2035536.1"/>
    </source>
</evidence>
<keyword evidence="3" id="KW-1185">Reference proteome</keyword>
<feature type="transmembrane region" description="Helical" evidence="1">
    <location>
        <begin position="98"/>
        <end position="116"/>
    </location>
</feature>
<evidence type="ECO:0000256" key="1">
    <source>
        <dbReference type="SAM" id="Phobius"/>
    </source>
</evidence>
<protein>
    <submittedName>
        <fullName evidence="2">Heavy metal transporter</fullName>
    </submittedName>
</protein>
<keyword evidence="1" id="KW-1133">Transmembrane helix</keyword>
<organism evidence="2 3">
    <name type="scientific">Microbacterium croceum</name>
    <dbReference type="NCBI Taxonomy" id="2851645"/>
    <lineage>
        <taxon>Bacteria</taxon>
        <taxon>Bacillati</taxon>
        <taxon>Actinomycetota</taxon>
        <taxon>Actinomycetes</taxon>
        <taxon>Micrococcales</taxon>
        <taxon>Microbacteriaceae</taxon>
        <taxon>Microbacterium</taxon>
    </lineage>
</organism>
<feature type="transmembrane region" description="Helical" evidence="1">
    <location>
        <begin position="56"/>
        <end position="78"/>
    </location>
</feature>
<proteinExistence type="predicted"/>
<name>A0ABT0FCR0_9MICO</name>
<comment type="caution">
    <text evidence="2">The sequence shown here is derived from an EMBL/GenBank/DDBJ whole genome shotgun (WGS) entry which is preliminary data.</text>
</comment>
<dbReference type="EMBL" id="JAHWXN010000001">
    <property type="protein sequence ID" value="MCK2035536.1"/>
    <property type="molecule type" value="Genomic_DNA"/>
</dbReference>
<keyword evidence="1" id="KW-0812">Transmembrane</keyword>
<gene>
    <name evidence="2" type="ORF">KZC51_05230</name>
</gene>
<keyword evidence="1" id="KW-0472">Membrane</keyword>
<dbReference type="RefSeq" id="WP_247628955.1">
    <property type="nucleotide sequence ID" value="NZ_JAHWXN010000001.1"/>
</dbReference>